<reference evidence="4 5" key="2">
    <citation type="submission" date="2017-09" db="EMBL/GenBank/DDBJ databases">
        <title>Tripartite evolution among Lactobacillus johnsonii, Lactobacillus taiwanensis, Lactobacillus reuteri and their rodent host.</title>
        <authorList>
            <person name="Wang T."/>
            <person name="Knowles S."/>
            <person name="Cheng C."/>
        </authorList>
    </citation>
    <scope>NUCLEOTIDE SEQUENCE [LARGE SCALE GENOMIC DNA]</scope>
    <source>
        <strain evidence="4 5">114h</strain>
    </source>
</reference>
<comment type="caution">
    <text evidence="4">The sequence shown here is derived from an EMBL/GenBank/DDBJ whole genome shotgun (WGS) entry which is preliminary data.</text>
</comment>
<evidence type="ECO:0000259" key="3">
    <source>
        <dbReference type="Pfam" id="PF00857"/>
    </source>
</evidence>
<dbReference type="InterPro" id="IPR000868">
    <property type="entry name" value="Isochorismatase-like_dom"/>
</dbReference>
<name>A0A256SYH6_LIMRT</name>
<dbReference type="SUPFAM" id="SSF52499">
    <property type="entry name" value="Isochorismatase-like hydrolases"/>
    <property type="match status" value="1"/>
</dbReference>
<protein>
    <submittedName>
        <fullName evidence="4">Cysteine hydrolase</fullName>
    </submittedName>
</protein>
<dbReference type="PANTHER" id="PTHR43540">
    <property type="entry name" value="PEROXYUREIDOACRYLATE/UREIDOACRYLATE AMIDOHYDROLASE-RELATED"/>
    <property type="match status" value="1"/>
</dbReference>
<dbReference type="InterPro" id="IPR036380">
    <property type="entry name" value="Isochorismatase-like_sf"/>
</dbReference>
<dbReference type="RefSeq" id="WP_094509824.1">
    <property type="nucleotide sequence ID" value="NZ_JAJGTF010000076.1"/>
</dbReference>
<evidence type="ECO:0000256" key="2">
    <source>
        <dbReference type="ARBA" id="ARBA00022801"/>
    </source>
</evidence>
<feature type="domain" description="Isochorismatase-like" evidence="3">
    <location>
        <begin position="3"/>
        <end position="141"/>
    </location>
</feature>
<evidence type="ECO:0000313" key="5">
    <source>
        <dbReference type="Proteomes" id="UP000215747"/>
    </source>
</evidence>
<dbReference type="GO" id="GO:0016787">
    <property type="term" value="F:hydrolase activity"/>
    <property type="evidence" value="ECO:0007669"/>
    <property type="project" value="UniProtKB-KW"/>
</dbReference>
<dbReference type="InterPro" id="IPR050272">
    <property type="entry name" value="Isochorismatase-like_hydrls"/>
</dbReference>
<organism evidence="4 5">
    <name type="scientific">Limosilactobacillus reuteri</name>
    <name type="common">Lactobacillus reuteri</name>
    <dbReference type="NCBI Taxonomy" id="1598"/>
    <lineage>
        <taxon>Bacteria</taxon>
        <taxon>Bacillati</taxon>
        <taxon>Bacillota</taxon>
        <taxon>Bacilli</taxon>
        <taxon>Lactobacillales</taxon>
        <taxon>Lactobacillaceae</taxon>
        <taxon>Limosilactobacillus</taxon>
    </lineage>
</organism>
<dbReference type="EMBL" id="NGPL01000009">
    <property type="protein sequence ID" value="OYS71168.1"/>
    <property type="molecule type" value="Genomic_DNA"/>
</dbReference>
<keyword evidence="2 4" id="KW-0378">Hydrolase</keyword>
<dbReference type="Proteomes" id="UP000215747">
    <property type="component" value="Unassembled WGS sequence"/>
</dbReference>
<dbReference type="PANTHER" id="PTHR43540:SF14">
    <property type="entry name" value="ISOCHORISMATASE"/>
    <property type="match status" value="1"/>
</dbReference>
<dbReference type="AlphaFoldDB" id="A0A256SYH6"/>
<dbReference type="Gene3D" id="3.40.50.850">
    <property type="entry name" value="Isochorismatase-like"/>
    <property type="match status" value="1"/>
</dbReference>
<evidence type="ECO:0000256" key="1">
    <source>
        <dbReference type="ARBA" id="ARBA00006336"/>
    </source>
</evidence>
<gene>
    <name evidence="4" type="ORF">CBF96_00565</name>
</gene>
<dbReference type="Pfam" id="PF00857">
    <property type="entry name" value="Isochorismatase"/>
    <property type="match status" value="1"/>
</dbReference>
<evidence type="ECO:0000313" key="4">
    <source>
        <dbReference type="EMBL" id="OYS71168.1"/>
    </source>
</evidence>
<sequence length="163" mass="18933">MKALLVIDLQNGVCNQGGQKLWQLPVLIHLVNQRINQYRAQDLPIIFIQHEDDTLVAGTTDWQLLPELNFMKDDLVIRKSHPNAFYQTDLQYFLKQLQINELEICGAQTEYCIDATVKMAHGLGYQLTMKPGASSTIDNQFMTAEETRRYFEWLWGKNFLSYC</sequence>
<reference evidence="5" key="1">
    <citation type="submission" date="2017-05" db="EMBL/GenBank/DDBJ databases">
        <authorList>
            <person name="Lin X.B."/>
            <person name="Stothard P."/>
            <person name="Tasseva G."/>
            <person name="Walter J."/>
        </authorList>
    </citation>
    <scope>NUCLEOTIDE SEQUENCE [LARGE SCALE GENOMIC DNA]</scope>
    <source>
        <strain evidence="5">114h</strain>
    </source>
</reference>
<proteinExistence type="inferred from homology"/>
<comment type="similarity">
    <text evidence="1">Belongs to the isochorismatase family.</text>
</comment>
<dbReference type="CDD" id="cd01014">
    <property type="entry name" value="nicotinamidase_related"/>
    <property type="match status" value="1"/>
</dbReference>
<accession>A0A256SYH6</accession>